<organism evidence="3 4">
    <name type="scientific">Athelia psychrophila</name>
    <dbReference type="NCBI Taxonomy" id="1759441"/>
    <lineage>
        <taxon>Eukaryota</taxon>
        <taxon>Fungi</taxon>
        <taxon>Dikarya</taxon>
        <taxon>Basidiomycota</taxon>
        <taxon>Agaricomycotina</taxon>
        <taxon>Agaricomycetes</taxon>
        <taxon>Agaricomycetidae</taxon>
        <taxon>Atheliales</taxon>
        <taxon>Atheliaceae</taxon>
        <taxon>Athelia</taxon>
    </lineage>
</organism>
<dbReference type="InterPro" id="IPR056884">
    <property type="entry name" value="NPHP3-like_N"/>
</dbReference>
<name>A0A165YDA5_9AGAM</name>
<accession>A0A165YDA5</accession>
<reference evidence="3 4" key="1">
    <citation type="journal article" date="2016" name="Mol. Biol. Evol.">
        <title>Comparative Genomics of Early-Diverging Mushroom-Forming Fungi Provides Insights into the Origins of Lignocellulose Decay Capabilities.</title>
        <authorList>
            <person name="Nagy L.G."/>
            <person name="Riley R."/>
            <person name="Tritt A."/>
            <person name="Adam C."/>
            <person name="Daum C."/>
            <person name="Floudas D."/>
            <person name="Sun H."/>
            <person name="Yadav J.S."/>
            <person name="Pangilinan J."/>
            <person name="Larsson K.H."/>
            <person name="Matsuura K."/>
            <person name="Barry K."/>
            <person name="Labutti K."/>
            <person name="Kuo R."/>
            <person name="Ohm R.A."/>
            <person name="Bhattacharya S.S."/>
            <person name="Shirouzu T."/>
            <person name="Yoshinaga Y."/>
            <person name="Martin F.M."/>
            <person name="Grigoriev I.V."/>
            <person name="Hibbett D.S."/>
        </authorList>
    </citation>
    <scope>NUCLEOTIDE SEQUENCE [LARGE SCALE GENOMIC DNA]</scope>
    <source>
        <strain evidence="3 4">CBS 109695</strain>
    </source>
</reference>
<dbReference type="EMBL" id="KV417700">
    <property type="protein sequence ID" value="KZP09442.1"/>
    <property type="molecule type" value="Genomic_DNA"/>
</dbReference>
<dbReference type="OrthoDB" id="194358at2759"/>
<dbReference type="PANTHER" id="PTHR10039:SF16">
    <property type="entry name" value="GPI INOSITOL-DEACYLASE"/>
    <property type="match status" value="1"/>
</dbReference>
<feature type="domain" description="Nephrocystin 3-like N-terminal" evidence="2">
    <location>
        <begin position="169"/>
        <end position="334"/>
    </location>
</feature>
<dbReference type="Gene3D" id="3.40.50.300">
    <property type="entry name" value="P-loop containing nucleotide triphosphate hydrolases"/>
    <property type="match status" value="1"/>
</dbReference>
<proteinExistence type="predicted"/>
<dbReference type="STRING" id="436010.A0A165YDA5"/>
<sequence>MVPDLACIPDTDDVIAEIRRAALEGALLIAEYVGTTSLAGMSSFHRPCRSRWHMHLLPARTAKYQLSDISNRITQCQKRYVDLGGKFDRRVQLETQAKVKETHAAVQETYATVQETHLIVQKTDATLKETDERVKWIQDVQMEENIDKWIDAPDTSPNFNAARKKHQADTGSWFLDGSEFTRWKEDPDFLLWLHGGPGSGKTILCASAIKNIIGFCDSISSTGYAYFFYDGTSAQAALWEHEELVRSIIMQLSRRCDGIPPALAEMYGKCDKGRLQPPIEMLEATLLRIVDSFDSVYVMIDSLDECSKRTDLLHWIQSVVSSGSGKIHMMVTSRPEEDISRCLHPLSNLEEIRISGHLMETDIGRFIDARLAKSDANKWETAQKDMIRDVLISDADGMFRWVGLQADRLIMCASTQELKKQLKSLPRDLNETYSRILSESPDPGNLKRILQWLAYSRRAMAIEEIAEVAVIDFEDNDSGLPMYEADRRFADPDHVLSLCYGLVSEVEVEVYDDVRVSMASKLDGR</sequence>
<dbReference type="PANTHER" id="PTHR10039">
    <property type="entry name" value="AMELOGENIN"/>
    <property type="match status" value="1"/>
</dbReference>
<dbReference type="InterPro" id="IPR027417">
    <property type="entry name" value="P-loop_NTPase"/>
</dbReference>
<evidence type="ECO:0000259" key="2">
    <source>
        <dbReference type="Pfam" id="PF24883"/>
    </source>
</evidence>
<keyword evidence="1" id="KW-0677">Repeat</keyword>
<dbReference type="Pfam" id="PF24883">
    <property type="entry name" value="NPHP3_N"/>
    <property type="match status" value="1"/>
</dbReference>
<protein>
    <recommendedName>
        <fullName evidence="2">Nephrocystin 3-like N-terminal domain-containing protein</fullName>
    </recommendedName>
</protein>
<evidence type="ECO:0000256" key="1">
    <source>
        <dbReference type="ARBA" id="ARBA00022737"/>
    </source>
</evidence>
<dbReference type="Proteomes" id="UP000076532">
    <property type="component" value="Unassembled WGS sequence"/>
</dbReference>
<evidence type="ECO:0000313" key="3">
    <source>
        <dbReference type="EMBL" id="KZP09442.1"/>
    </source>
</evidence>
<gene>
    <name evidence="3" type="ORF">FIBSPDRAFT_239847</name>
</gene>
<evidence type="ECO:0000313" key="4">
    <source>
        <dbReference type="Proteomes" id="UP000076532"/>
    </source>
</evidence>
<keyword evidence="4" id="KW-1185">Reference proteome</keyword>
<dbReference type="SUPFAM" id="SSF52540">
    <property type="entry name" value="P-loop containing nucleoside triphosphate hydrolases"/>
    <property type="match status" value="1"/>
</dbReference>
<dbReference type="AlphaFoldDB" id="A0A165YDA5"/>